<keyword evidence="7" id="KW-0472">Membrane</keyword>
<evidence type="ECO:0000313" key="9">
    <source>
        <dbReference type="Proteomes" id="UP000199662"/>
    </source>
</evidence>
<comment type="similarity">
    <text evidence="2">Belongs to the AzlC family.</text>
</comment>
<keyword evidence="3" id="KW-0813">Transport</keyword>
<dbReference type="GO" id="GO:0005886">
    <property type="term" value="C:plasma membrane"/>
    <property type="evidence" value="ECO:0007669"/>
    <property type="project" value="UniProtKB-SubCell"/>
</dbReference>
<reference evidence="8 9" key="1">
    <citation type="submission" date="2016-10" db="EMBL/GenBank/DDBJ databases">
        <authorList>
            <person name="de Groot N.N."/>
        </authorList>
    </citation>
    <scope>NUCLEOTIDE SEQUENCE [LARGE SCALE GENOMIC DNA]</scope>
    <source>
        <strain evidence="8 9">DSM 2179</strain>
    </source>
</reference>
<dbReference type="PANTHER" id="PTHR34979:SF1">
    <property type="entry name" value="INNER MEMBRANE PROTEIN YGAZ"/>
    <property type="match status" value="1"/>
</dbReference>
<evidence type="ECO:0000313" key="8">
    <source>
        <dbReference type="EMBL" id="SEJ22339.1"/>
    </source>
</evidence>
<evidence type="ECO:0000256" key="3">
    <source>
        <dbReference type="ARBA" id="ARBA00022448"/>
    </source>
</evidence>
<dbReference type="AlphaFoldDB" id="A0A1H6WZQ0"/>
<evidence type="ECO:0000256" key="6">
    <source>
        <dbReference type="ARBA" id="ARBA00022989"/>
    </source>
</evidence>
<protein>
    <submittedName>
        <fullName evidence="8">4-azaleucine resistance probable transporter AzlC</fullName>
    </submittedName>
</protein>
<name>A0A1H6WZQ0_9FIRM</name>
<keyword evidence="5" id="KW-0812">Transmembrane</keyword>
<evidence type="ECO:0000256" key="2">
    <source>
        <dbReference type="ARBA" id="ARBA00010735"/>
    </source>
</evidence>
<organism evidence="8 9">
    <name type="scientific">Propionispira arboris</name>
    <dbReference type="NCBI Taxonomy" id="84035"/>
    <lineage>
        <taxon>Bacteria</taxon>
        <taxon>Bacillati</taxon>
        <taxon>Bacillota</taxon>
        <taxon>Negativicutes</taxon>
        <taxon>Selenomonadales</taxon>
        <taxon>Selenomonadaceae</taxon>
        <taxon>Propionispira</taxon>
    </lineage>
</organism>
<evidence type="ECO:0000256" key="5">
    <source>
        <dbReference type="ARBA" id="ARBA00022692"/>
    </source>
</evidence>
<evidence type="ECO:0000256" key="4">
    <source>
        <dbReference type="ARBA" id="ARBA00022475"/>
    </source>
</evidence>
<comment type="subcellular location">
    <subcellularLocation>
        <location evidence="1">Cell membrane</location>
        <topology evidence="1">Multi-pass membrane protein</topology>
    </subcellularLocation>
</comment>
<sequence length="234" mass="25120">MLHILKDIFNKAVVKAVWPIWLGYLPLGFAGGVLSQKVGLTPFEVGVMSLLVFAGSGQFIALAMMGGAASSTSIIMTTFIVNLRHMLYSSSLAVYLMKKNNTYLSLFAQGITDETFAVNMSNFSGHETTWNADKALGVNILAHGCWIFSNVLGNVAGNILVIDMAVVSYTLTAMFIGLWSFHFVNKKLIIIGVLSGCIALALSGILTHKLHIVTATLIAATIGCVVEGRCENNE</sequence>
<dbReference type="STRING" id="84035.SAMN05660742_104220"/>
<dbReference type="InterPro" id="IPR011606">
    <property type="entry name" value="Brnchd-chn_aa_trnsp_permease"/>
</dbReference>
<dbReference type="GO" id="GO:1903785">
    <property type="term" value="P:L-valine transmembrane transport"/>
    <property type="evidence" value="ECO:0007669"/>
    <property type="project" value="TreeGrafter"/>
</dbReference>
<dbReference type="PANTHER" id="PTHR34979">
    <property type="entry name" value="INNER MEMBRANE PROTEIN YGAZ"/>
    <property type="match status" value="1"/>
</dbReference>
<proteinExistence type="inferred from homology"/>
<accession>A0A1H6WZQ0</accession>
<keyword evidence="9" id="KW-1185">Reference proteome</keyword>
<keyword evidence="6" id="KW-1133">Transmembrane helix</keyword>
<dbReference type="Pfam" id="PF03591">
    <property type="entry name" value="AzlC"/>
    <property type="match status" value="1"/>
</dbReference>
<evidence type="ECO:0000256" key="1">
    <source>
        <dbReference type="ARBA" id="ARBA00004651"/>
    </source>
</evidence>
<evidence type="ECO:0000256" key="7">
    <source>
        <dbReference type="ARBA" id="ARBA00023136"/>
    </source>
</evidence>
<keyword evidence="4" id="KW-1003">Cell membrane</keyword>
<dbReference type="EMBL" id="FNZK01000004">
    <property type="protein sequence ID" value="SEJ22339.1"/>
    <property type="molecule type" value="Genomic_DNA"/>
</dbReference>
<gene>
    <name evidence="8" type="ORF">SAMN05660742_104220</name>
</gene>
<dbReference type="Proteomes" id="UP000199662">
    <property type="component" value="Unassembled WGS sequence"/>
</dbReference>
<dbReference type="RefSeq" id="WP_091830094.1">
    <property type="nucleotide sequence ID" value="NZ_FNZK01000004.1"/>
</dbReference>